<evidence type="ECO:0000256" key="1">
    <source>
        <dbReference type="SAM" id="Phobius"/>
    </source>
</evidence>
<name>A0A0E9Q6V1_ANGAN</name>
<dbReference type="EMBL" id="GBXM01096759">
    <property type="protein sequence ID" value="JAH11818.1"/>
    <property type="molecule type" value="Transcribed_RNA"/>
</dbReference>
<keyword evidence="1" id="KW-0812">Transmembrane</keyword>
<protein>
    <submittedName>
        <fullName evidence="2">Uncharacterized protein</fullName>
    </submittedName>
</protein>
<dbReference type="AlphaFoldDB" id="A0A0E9Q6V1"/>
<proteinExistence type="predicted"/>
<keyword evidence="1" id="KW-0472">Membrane</keyword>
<reference evidence="2" key="1">
    <citation type="submission" date="2014-11" db="EMBL/GenBank/DDBJ databases">
        <authorList>
            <person name="Amaro Gonzalez C."/>
        </authorList>
    </citation>
    <scope>NUCLEOTIDE SEQUENCE</scope>
</reference>
<accession>A0A0E9Q6V1</accession>
<reference evidence="2" key="2">
    <citation type="journal article" date="2015" name="Fish Shellfish Immunol.">
        <title>Early steps in the European eel (Anguilla anguilla)-Vibrio vulnificus interaction in the gills: Role of the RtxA13 toxin.</title>
        <authorList>
            <person name="Callol A."/>
            <person name="Pajuelo D."/>
            <person name="Ebbesson L."/>
            <person name="Teles M."/>
            <person name="MacKenzie S."/>
            <person name="Amaro C."/>
        </authorList>
    </citation>
    <scope>NUCLEOTIDE SEQUENCE</scope>
</reference>
<organism evidence="2">
    <name type="scientific">Anguilla anguilla</name>
    <name type="common">European freshwater eel</name>
    <name type="synonym">Muraena anguilla</name>
    <dbReference type="NCBI Taxonomy" id="7936"/>
    <lineage>
        <taxon>Eukaryota</taxon>
        <taxon>Metazoa</taxon>
        <taxon>Chordata</taxon>
        <taxon>Craniata</taxon>
        <taxon>Vertebrata</taxon>
        <taxon>Euteleostomi</taxon>
        <taxon>Actinopterygii</taxon>
        <taxon>Neopterygii</taxon>
        <taxon>Teleostei</taxon>
        <taxon>Anguilliformes</taxon>
        <taxon>Anguillidae</taxon>
        <taxon>Anguilla</taxon>
    </lineage>
</organism>
<keyword evidence="1" id="KW-1133">Transmembrane helix</keyword>
<feature type="transmembrane region" description="Helical" evidence="1">
    <location>
        <begin position="12"/>
        <end position="34"/>
    </location>
</feature>
<evidence type="ECO:0000313" key="2">
    <source>
        <dbReference type="EMBL" id="JAH11818.1"/>
    </source>
</evidence>
<sequence length="57" mass="7107">MFFFLVWFVHNFKYFHIFSTMARWLGPVFLVVSFKQTNVKNIQNNIDELCNYEYYKK</sequence>